<reference evidence="2" key="1">
    <citation type="submission" date="2020-11" db="EMBL/GenBank/DDBJ databases">
        <authorList>
            <consortium name="DOE Joint Genome Institute"/>
            <person name="Ahrendt S."/>
            <person name="Riley R."/>
            <person name="Andreopoulos W."/>
            <person name="Labutti K."/>
            <person name="Pangilinan J."/>
            <person name="Ruiz-Duenas F.J."/>
            <person name="Barrasa J.M."/>
            <person name="Sanchez-Garcia M."/>
            <person name="Camarero S."/>
            <person name="Miyauchi S."/>
            <person name="Serrano A."/>
            <person name="Linde D."/>
            <person name="Babiker R."/>
            <person name="Drula E."/>
            <person name="Ayuso-Fernandez I."/>
            <person name="Pacheco R."/>
            <person name="Padilla G."/>
            <person name="Ferreira P."/>
            <person name="Barriuso J."/>
            <person name="Kellner H."/>
            <person name="Castanera R."/>
            <person name="Alfaro M."/>
            <person name="Ramirez L."/>
            <person name="Pisabarro A.G."/>
            <person name="Kuo A."/>
            <person name="Tritt A."/>
            <person name="Lipzen A."/>
            <person name="He G."/>
            <person name="Yan M."/>
            <person name="Ng V."/>
            <person name="Cullen D."/>
            <person name="Martin F."/>
            <person name="Rosso M.-N."/>
            <person name="Henrissat B."/>
            <person name="Hibbett D."/>
            <person name="Martinez A.T."/>
            <person name="Grigoriev I.V."/>
        </authorList>
    </citation>
    <scope>NUCLEOTIDE SEQUENCE</scope>
    <source>
        <strain evidence="2">CBS 247.69</strain>
    </source>
</reference>
<feature type="chain" id="PRO_5040176255" description="Secreted protein" evidence="1">
    <location>
        <begin position="25"/>
        <end position="65"/>
    </location>
</feature>
<evidence type="ECO:0000313" key="3">
    <source>
        <dbReference type="Proteomes" id="UP000807353"/>
    </source>
</evidence>
<accession>A0A9P5YCM2</accession>
<comment type="caution">
    <text evidence="2">The sequence shown here is derived from an EMBL/GenBank/DDBJ whole genome shotgun (WGS) entry which is preliminary data.</text>
</comment>
<proteinExistence type="predicted"/>
<organism evidence="2 3">
    <name type="scientific">Collybia nuda</name>
    <dbReference type="NCBI Taxonomy" id="64659"/>
    <lineage>
        <taxon>Eukaryota</taxon>
        <taxon>Fungi</taxon>
        <taxon>Dikarya</taxon>
        <taxon>Basidiomycota</taxon>
        <taxon>Agaricomycotina</taxon>
        <taxon>Agaricomycetes</taxon>
        <taxon>Agaricomycetidae</taxon>
        <taxon>Agaricales</taxon>
        <taxon>Tricholomatineae</taxon>
        <taxon>Clitocybaceae</taxon>
        <taxon>Collybia</taxon>
    </lineage>
</organism>
<dbReference type="EMBL" id="MU150249">
    <property type="protein sequence ID" value="KAF9465215.1"/>
    <property type="molecule type" value="Genomic_DNA"/>
</dbReference>
<feature type="signal peptide" evidence="1">
    <location>
        <begin position="1"/>
        <end position="24"/>
    </location>
</feature>
<dbReference type="Proteomes" id="UP000807353">
    <property type="component" value="Unassembled WGS sequence"/>
</dbReference>
<dbReference type="AlphaFoldDB" id="A0A9P5YCM2"/>
<evidence type="ECO:0000313" key="2">
    <source>
        <dbReference type="EMBL" id="KAF9465215.1"/>
    </source>
</evidence>
<evidence type="ECO:0000256" key="1">
    <source>
        <dbReference type="SAM" id="SignalP"/>
    </source>
</evidence>
<sequence length="65" mass="7316">MTIPSSYLTTSLALIILPELDVFAVRWSNRCRQKSTIPFNWQPTWGALLSSATSGQIFESSDRLL</sequence>
<gene>
    <name evidence="2" type="ORF">BDZ94DRAFT_1254812</name>
</gene>
<protein>
    <recommendedName>
        <fullName evidence="4">Secreted protein</fullName>
    </recommendedName>
</protein>
<keyword evidence="3" id="KW-1185">Reference proteome</keyword>
<name>A0A9P5YCM2_9AGAR</name>
<evidence type="ECO:0008006" key="4">
    <source>
        <dbReference type="Google" id="ProtNLM"/>
    </source>
</evidence>
<keyword evidence="1" id="KW-0732">Signal</keyword>